<dbReference type="SUPFAM" id="SSF52540">
    <property type="entry name" value="P-loop containing nucleoside triphosphate hydrolases"/>
    <property type="match status" value="1"/>
</dbReference>
<protein>
    <submittedName>
        <fullName evidence="1">AAA family ATPase</fullName>
    </submittedName>
</protein>
<sequence length="198" mass="22150">MELVIIFGPAAVGKMTVGHEVCKLTGFKLFHNHVLIEPVLDIFPFGSPQFERVVGEFRRRIITEAADAAIPGLVFTYVWGLDIPEDTDVVASYIDLVESRGGRARLVELAADQRERIARNGTDFRLDQKRSKRDLEWSHRNLVELDSNFVLNTGGGRRTKAEDLIDKHDYLRIDNTQVAAPAAARMIVSSFGLEVVGM</sequence>
<keyword evidence="2" id="KW-1185">Reference proteome</keyword>
<comment type="caution">
    <text evidence="1">The sequence shown here is derived from an EMBL/GenBank/DDBJ whole genome shotgun (WGS) entry which is preliminary data.</text>
</comment>
<organism evidence="1 2">
    <name type="scientific">Kribbella alba</name>
    <dbReference type="NCBI Taxonomy" id="190197"/>
    <lineage>
        <taxon>Bacteria</taxon>
        <taxon>Bacillati</taxon>
        <taxon>Actinomycetota</taxon>
        <taxon>Actinomycetes</taxon>
        <taxon>Propionibacteriales</taxon>
        <taxon>Kribbellaceae</taxon>
        <taxon>Kribbella</taxon>
    </lineage>
</organism>
<dbReference type="InterPro" id="IPR027417">
    <property type="entry name" value="P-loop_NTPase"/>
</dbReference>
<dbReference type="RefSeq" id="WP_344110580.1">
    <property type="nucleotide sequence ID" value="NZ_BAAANE010000004.1"/>
</dbReference>
<accession>A0ABN2F734</accession>
<name>A0ABN2F734_9ACTN</name>
<evidence type="ECO:0000313" key="2">
    <source>
        <dbReference type="Proteomes" id="UP001501319"/>
    </source>
</evidence>
<dbReference type="Gene3D" id="3.40.50.300">
    <property type="entry name" value="P-loop containing nucleotide triphosphate hydrolases"/>
    <property type="match status" value="1"/>
</dbReference>
<dbReference type="EMBL" id="BAAANE010000004">
    <property type="protein sequence ID" value="GAA1630952.1"/>
    <property type="molecule type" value="Genomic_DNA"/>
</dbReference>
<evidence type="ECO:0000313" key="1">
    <source>
        <dbReference type="EMBL" id="GAA1630952.1"/>
    </source>
</evidence>
<proteinExistence type="predicted"/>
<gene>
    <name evidence="1" type="ORF">GCM10009744_18870</name>
</gene>
<reference evidence="1 2" key="1">
    <citation type="journal article" date="2019" name="Int. J. Syst. Evol. Microbiol.">
        <title>The Global Catalogue of Microorganisms (GCM) 10K type strain sequencing project: providing services to taxonomists for standard genome sequencing and annotation.</title>
        <authorList>
            <consortium name="The Broad Institute Genomics Platform"/>
            <consortium name="The Broad Institute Genome Sequencing Center for Infectious Disease"/>
            <person name="Wu L."/>
            <person name="Ma J."/>
        </authorList>
    </citation>
    <scope>NUCLEOTIDE SEQUENCE [LARGE SCALE GENOMIC DNA]</scope>
    <source>
        <strain evidence="1 2">JCM 14306</strain>
    </source>
</reference>
<dbReference type="Proteomes" id="UP001501319">
    <property type="component" value="Unassembled WGS sequence"/>
</dbReference>